<evidence type="ECO:0000313" key="1">
    <source>
        <dbReference type="EMBL" id="ALI37305.1"/>
    </source>
</evidence>
<protein>
    <submittedName>
        <fullName evidence="1">Uncharacterized protein</fullName>
    </submittedName>
</protein>
<dbReference type="Proteomes" id="UP000058925">
    <property type="component" value="Chromosome"/>
</dbReference>
<dbReference type="OrthoDB" id="6976at2157"/>
<accession>A0A654M1G8</accession>
<reference evidence="2" key="1">
    <citation type="submission" date="2015-10" db="EMBL/GenBank/DDBJ databases">
        <title>Niche specialization of a soil ammonia-oxidizing archaeon, Candidatus Nitrosocosmicus oleophilus.</title>
        <authorList>
            <person name="Jung M.-Y."/>
            <person name="Rhee S.-K."/>
        </authorList>
    </citation>
    <scope>NUCLEOTIDE SEQUENCE [LARGE SCALE GENOMIC DNA]</scope>
    <source>
        <strain evidence="2">MY3</strain>
    </source>
</reference>
<proteinExistence type="predicted"/>
<name>A0A654M1G8_9ARCH</name>
<dbReference type="EMBL" id="CP012850">
    <property type="protein sequence ID" value="ALI37305.1"/>
    <property type="molecule type" value="Genomic_DNA"/>
</dbReference>
<evidence type="ECO:0000313" key="2">
    <source>
        <dbReference type="Proteomes" id="UP000058925"/>
    </source>
</evidence>
<dbReference type="KEGG" id="taa:NMY3_03119"/>
<dbReference type="GeneID" id="60422981"/>
<keyword evidence="2" id="KW-1185">Reference proteome</keyword>
<organism evidence="1 2">
    <name type="scientific">Candidatus Nitrosocosmicus oleophilus</name>
    <dbReference type="NCBI Taxonomy" id="1353260"/>
    <lineage>
        <taxon>Archaea</taxon>
        <taxon>Nitrososphaerota</taxon>
        <taxon>Nitrososphaeria</taxon>
        <taxon>Nitrososphaerales</taxon>
        <taxon>Nitrososphaeraceae</taxon>
        <taxon>Candidatus Nitrosocosmicus</taxon>
    </lineage>
</organism>
<dbReference type="RefSeq" id="WP_196816397.1">
    <property type="nucleotide sequence ID" value="NZ_CP012850.1"/>
</dbReference>
<sequence>MVKTEFLRRFPTDYTENLASFEYVPIVSKRMLNHYARCYLANTFSYRILLPRSIDSSKDNDISRKLGLQLQNDLLSGIRSLKLKPNIKDYRYVHDDSHFGWLLLDPSLTIRFD</sequence>
<gene>
    <name evidence="1" type="ORF">NMY3_03119</name>
</gene>
<dbReference type="AlphaFoldDB" id="A0A654M1G8"/>